<reference evidence="1 2" key="1">
    <citation type="journal article" date="2014" name="Nat. Commun.">
        <title>Molecular traces of alternative social organization in a termite genome.</title>
        <authorList>
            <person name="Terrapon N."/>
            <person name="Li C."/>
            <person name="Robertson H.M."/>
            <person name="Ji L."/>
            <person name="Meng X."/>
            <person name="Booth W."/>
            <person name="Chen Z."/>
            <person name="Childers C.P."/>
            <person name="Glastad K.M."/>
            <person name="Gokhale K."/>
            <person name="Gowin J."/>
            <person name="Gronenberg W."/>
            <person name="Hermansen R.A."/>
            <person name="Hu H."/>
            <person name="Hunt B.G."/>
            <person name="Huylmans A.K."/>
            <person name="Khalil S.M."/>
            <person name="Mitchell R.D."/>
            <person name="Munoz-Torres M.C."/>
            <person name="Mustard J.A."/>
            <person name="Pan H."/>
            <person name="Reese J.T."/>
            <person name="Scharf M.E."/>
            <person name="Sun F."/>
            <person name="Vogel H."/>
            <person name="Xiao J."/>
            <person name="Yang W."/>
            <person name="Yang Z."/>
            <person name="Yang Z."/>
            <person name="Zhou J."/>
            <person name="Zhu J."/>
            <person name="Brent C.S."/>
            <person name="Elsik C.G."/>
            <person name="Goodisman M.A."/>
            <person name="Liberles D.A."/>
            <person name="Roe R.M."/>
            <person name="Vargo E.L."/>
            <person name="Vilcinskas A."/>
            <person name="Wang J."/>
            <person name="Bornberg-Bauer E."/>
            <person name="Korb J."/>
            <person name="Zhang G."/>
            <person name="Liebig J."/>
        </authorList>
    </citation>
    <scope>NUCLEOTIDE SEQUENCE [LARGE SCALE GENOMIC DNA]</scope>
    <source>
        <tissue evidence="1">Whole organism</tissue>
    </source>
</reference>
<keyword evidence="2" id="KW-1185">Reference proteome</keyword>
<protein>
    <submittedName>
        <fullName evidence="1">Uncharacterized protein</fullName>
    </submittedName>
</protein>
<gene>
    <name evidence="1" type="ORF">L798_13524</name>
</gene>
<proteinExistence type="predicted"/>
<name>A0A067QSC9_ZOONE</name>
<evidence type="ECO:0000313" key="1">
    <source>
        <dbReference type="EMBL" id="KDR12517.1"/>
    </source>
</evidence>
<dbReference type="Proteomes" id="UP000027135">
    <property type="component" value="Unassembled WGS sequence"/>
</dbReference>
<evidence type="ECO:0000313" key="2">
    <source>
        <dbReference type="Proteomes" id="UP000027135"/>
    </source>
</evidence>
<accession>A0A067QSC9</accession>
<dbReference type="AlphaFoldDB" id="A0A067QSC9"/>
<dbReference type="EMBL" id="KK853013">
    <property type="protein sequence ID" value="KDR12517.1"/>
    <property type="molecule type" value="Genomic_DNA"/>
</dbReference>
<sequence>MLNSPRRVQNTIAMRPVRCDILDCMEMELCVAFKLNDPTRLA</sequence>
<dbReference type="InParanoid" id="A0A067QSC9"/>
<organism evidence="1 2">
    <name type="scientific">Zootermopsis nevadensis</name>
    <name type="common">Dampwood termite</name>
    <dbReference type="NCBI Taxonomy" id="136037"/>
    <lineage>
        <taxon>Eukaryota</taxon>
        <taxon>Metazoa</taxon>
        <taxon>Ecdysozoa</taxon>
        <taxon>Arthropoda</taxon>
        <taxon>Hexapoda</taxon>
        <taxon>Insecta</taxon>
        <taxon>Pterygota</taxon>
        <taxon>Neoptera</taxon>
        <taxon>Polyneoptera</taxon>
        <taxon>Dictyoptera</taxon>
        <taxon>Blattodea</taxon>
        <taxon>Blattoidea</taxon>
        <taxon>Termitoidae</taxon>
        <taxon>Termopsidae</taxon>
        <taxon>Zootermopsis</taxon>
    </lineage>
</organism>